<protein>
    <recommendedName>
        <fullName evidence="4">carbonyl reductase (NADPH)</fullName>
        <ecNumber evidence="4">1.1.1.184</ecNumber>
    </recommendedName>
</protein>
<dbReference type="EC" id="1.1.1.184" evidence="4"/>
<dbReference type="InterPro" id="IPR045313">
    <property type="entry name" value="CBR1-like"/>
</dbReference>
<dbReference type="AlphaFoldDB" id="A0A8S2ECX6"/>
<dbReference type="Proteomes" id="UP000682733">
    <property type="component" value="Unassembled WGS sequence"/>
</dbReference>
<evidence type="ECO:0000256" key="3">
    <source>
        <dbReference type="ARBA" id="ARBA00023002"/>
    </source>
</evidence>
<keyword evidence="3" id="KW-0560">Oxidoreductase</keyword>
<proteinExistence type="inferred from homology"/>
<sequence>MSQRVAVVTGSNKGIGFGIVDKLCSVFDGTIYLTARNEELGLRAMKQLQATNPTARHKLRFHQLDITNVESIKRFADHIQRTHGGLDVLVNNAAIAFKNADPTPFGEQAEITIRTNFFGTMNVCNALFPLLRPHARVVNVSSRAGMLESIRNLEIRRLLASSDTTVQLIADIVNDFIIKAKQNLHQQTGYPKTAYGMSKIALTAATFIQQRLFNNQPDNDIVVNSMCPAADTPVYLATLPPYVKSPRGEFVAERNILKWKC</sequence>
<evidence type="ECO:0000313" key="6">
    <source>
        <dbReference type="EMBL" id="CAF4003349.1"/>
    </source>
</evidence>
<dbReference type="Gene3D" id="3.40.50.720">
    <property type="entry name" value="NAD(P)-binding Rossmann-like Domain"/>
    <property type="match status" value="1"/>
</dbReference>
<dbReference type="CDD" id="cd05324">
    <property type="entry name" value="carb_red_PTCR-like_SDR_c"/>
    <property type="match status" value="1"/>
</dbReference>
<reference evidence="5" key="1">
    <citation type="submission" date="2021-02" db="EMBL/GenBank/DDBJ databases">
        <authorList>
            <person name="Nowell W R."/>
        </authorList>
    </citation>
    <scope>NUCLEOTIDE SEQUENCE</scope>
</reference>
<organism evidence="5 7">
    <name type="scientific">Didymodactylos carnosus</name>
    <dbReference type="NCBI Taxonomy" id="1234261"/>
    <lineage>
        <taxon>Eukaryota</taxon>
        <taxon>Metazoa</taxon>
        <taxon>Spiralia</taxon>
        <taxon>Gnathifera</taxon>
        <taxon>Rotifera</taxon>
        <taxon>Eurotatoria</taxon>
        <taxon>Bdelloidea</taxon>
        <taxon>Philodinida</taxon>
        <taxon>Philodinidae</taxon>
        <taxon>Didymodactylos</taxon>
    </lineage>
</organism>
<dbReference type="EMBL" id="CAJOBA010035371">
    <property type="protein sequence ID" value="CAF4003349.1"/>
    <property type="molecule type" value="Genomic_DNA"/>
</dbReference>
<evidence type="ECO:0000313" key="5">
    <source>
        <dbReference type="EMBL" id="CAF1193064.1"/>
    </source>
</evidence>
<keyword evidence="2" id="KW-0521">NADP</keyword>
<evidence type="ECO:0000313" key="7">
    <source>
        <dbReference type="Proteomes" id="UP000677228"/>
    </source>
</evidence>
<dbReference type="PANTHER" id="PTHR43963">
    <property type="entry name" value="CARBONYL REDUCTASE 1-RELATED"/>
    <property type="match status" value="1"/>
</dbReference>
<evidence type="ECO:0000256" key="1">
    <source>
        <dbReference type="ARBA" id="ARBA00006484"/>
    </source>
</evidence>
<gene>
    <name evidence="5" type="ORF">OVA965_LOCUS23601</name>
    <name evidence="6" type="ORF">TMI583_LOCUS24322</name>
</gene>
<accession>A0A8S2ECX6</accession>
<dbReference type="GO" id="GO:0004090">
    <property type="term" value="F:carbonyl reductase (NADPH) activity"/>
    <property type="evidence" value="ECO:0007669"/>
    <property type="project" value="UniProtKB-EC"/>
</dbReference>
<dbReference type="Pfam" id="PF00106">
    <property type="entry name" value="adh_short"/>
    <property type="match status" value="1"/>
</dbReference>
<dbReference type="SUPFAM" id="SSF51735">
    <property type="entry name" value="NAD(P)-binding Rossmann-fold domains"/>
    <property type="match status" value="1"/>
</dbReference>
<dbReference type="InterPro" id="IPR002347">
    <property type="entry name" value="SDR_fam"/>
</dbReference>
<evidence type="ECO:0000256" key="2">
    <source>
        <dbReference type="ARBA" id="ARBA00022857"/>
    </source>
</evidence>
<dbReference type="InterPro" id="IPR036291">
    <property type="entry name" value="NAD(P)-bd_dom_sf"/>
</dbReference>
<dbReference type="Proteomes" id="UP000677228">
    <property type="component" value="Unassembled WGS sequence"/>
</dbReference>
<comment type="caution">
    <text evidence="5">The sequence shown here is derived from an EMBL/GenBank/DDBJ whole genome shotgun (WGS) entry which is preliminary data.</text>
</comment>
<evidence type="ECO:0000256" key="4">
    <source>
        <dbReference type="ARBA" id="ARBA00026118"/>
    </source>
</evidence>
<dbReference type="PANTHER" id="PTHR43963:SF6">
    <property type="entry name" value="CHAIN DEHYDROGENASE FAMILY PROTEIN, PUTATIVE (AFU_ORTHOLOGUE AFUA_3G15350)-RELATED"/>
    <property type="match status" value="1"/>
</dbReference>
<comment type="similarity">
    <text evidence="1">Belongs to the short-chain dehydrogenases/reductases (SDR) family.</text>
</comment>
<name>A0A8S2ECX6_9BILA</name>
<dbReference type="PRINTS" id="PR00081">
    <property type="entry name" value="GDHRDH"/>
</dbReference>
<dbReference type="EMBL" id="CAJNOK010013840">
    <property type="protein sequence ID" value="CAF1193064.1"/>
    <property type="molecule type" value="Genomic_DNA"/>
</dbReference>